<evidence type="ECO:0000313" key="1">
    <source>
        <dbReference type="EMBL" id="EGT60160.1"/>
    </source>
</evidence>
<sequence>MNAIDADMIIDGLIKTISAGFFTYKISNSIVKDKTHCTTRNTIKTVLVSAAEVLGANTGYNAGAAIGHTLNGLSRVEPKYTGIACGVLAGILVGYGAGKLVSAVSERVLTAFDYDIVIRCCLNCNKMFGNLLYEGEMKGLCPECDAARAERIMSRHGR</sequence>
<dbReference type="InParanoid" id="G0NGP0"/>
<name>G0NGP0_CAEBE</name>
<dbReference type="eggNOG" id="ENOG502T3J4">
    <property type="taxonomic scope" value="Eukaryota"/>
</dbReference>
<reference evidence="2" key="1">
    <citation type="submission" date="2011-07" db="EMBL/GenBank/DDBJ databases">
        <authorList>
            <consortium name="Caenorhabditis brenneri Sequencing and Analysis Consortium"/>
            <person name="Wilson R.K."/>
        </authorList>
    </citation>
    <scope>NUCLEOTIDE SEQUENCE [LARGE SCALE GENOMIC DNA]</scope>
    <source>
        <strain evidence="2">PB2801</strain>
    </source>
</reference>
<proteinExistence type="predicted"/>
<dbReference type="Proteomes" id="UP000008068">
    <property type="component" value="Unassembled WGS sequence"/>
</dbReference>
<accession>G0NGP0</accession>
<protein>
    <submittedName>
        <fullName evidence="1">Uncharacterized protein</fullName>
    </submittedName>
</protein>
<organism evidence="2">
    <name type="scientific">Caenorhabditis brenneri</name>
    <name type="common">Nematode worm</name>
    <dbReference type="NCBI Taxonomy" id="135651"/>
    <lineage>
        <taxon>Eukaryota</taxon>
        <taxon>Metazoa</taxon>
        <taxon>Ecdysozoa</taxon>
        <taxon>Nematoda</taxon>
        <taxon>Chromadorea</taxon>
        <taxon>Rhabditida</taxon>
        <taxon>Rhabditina</taxon>
        <taxon>Rhabditomorpha</taxon>
        <taxon>Rhabditoidea</taxon>
        <taxon>Rhabditidae</taxon>
        <taxon>Peloderinae</taxon>
        <taxon>Caenorhabditis</taxon>
    </lineage>
</organism>
<keyword evidence="2" id="KW-1185">Reference proteome</keyword>
<dbReference type="HOGENOM" id="CLU_1670914_0_0_1"/>
<gene>
    <name evidence="1" type="ORF">CAEBREN_01993</name>
</gene>
<dbReference type="AlphaFoldDB" id="G0NGP0"/>
<evidence type="ECO:0000313" key="2">
    <source>
        <dbReference type="Proteomes" id="UP000008068"/>
    </source>
</evidence>
<dbReference type="EMBL" id="GL379882">
    <property type="protein sequence ID" value="EGT60160.1"/>
    <property type="molecule type" value="Genomic_DNA"/>
</dbReference>